<feature type="transmembrane region" description="Helical" evidence="1">
    <location>
        <begin position="278"/>
        <end position="299"/>
    </location>
</feature>
<evidence type="ECO:0000313" key="2">
    <source>
        <dbReference type="EMBL" id="SFC22328.1"/>
    </source>
</evidence>
<proteinExistence type="predicted"/>
<name>A0A1I1HK49_9CLOT</name>
<feature type="transmembrane region" description="Helical" evidence="1">
    <location>
        <begin position="58"/>
        <end position="80"/>
    </location>
</feature>
<dbReference type="Proteomes" id="UP000199263">
    <property type="component" value="Unassembled WGS sequence"/>
</dbReference>
<protein>
    <recommendedName>
        <fullName evidence="4">ABC-2 family transporter protein</fullName>
    </recommendedName>
</protein>
<feature type="transmembrane region" description="Helical" evidence="1">
    <location>
        <begin position="171"/>
        <end position="189"/>
    </location>
</feature>
<dbReference type="STRING" id="119641.SAMN05421842_101281"/>
<dbReference type="EMBL" id="FOMG01000001">
    <property type="protein sequence ID" value="SFC22328.1"/>
    <property type="molecule type" value="Genomic_DNA"/>
</dbReference>
<organism evidence="2 3">
    <name type="scientific">Clostridium uliginosum</name>
    <dbReference type="NCBI Taxonomy" id="119641"/>
    <lineage>
        <taxon>Bacteria</taxon>
        <taxon>Bacillati</taxon>
        <taxon>Bacillota</taxon>
        <taxon>Clostridia</taxon>
        <taxon>Eubacteriales</taxon>
        <taxon>Clostridiaceae</taxon>
        <taxon>Clostridium</taxon>
    </lineage>
</organism>
<reference evidence="2 3" key="1">
    <citation type="submission" date="2016-10" db="EMBL/GenBank/DDBJ databases">
        <authorList>
            <person name="de Groot N.N."/>
        </authorList>
    </citation>
    <scope>NUCLEOTIDE SEQUENCE [LARGE SCALE GENOMIC DNA]</scope>
    <source>
        <strain evidence="2 3">DSM 12992</strain>
    </source>
</reference>
<accession>A0A1I1HK49</accession>
<feature type="transmembrane region" description="Helical" evidence="1">
    <location>
        <begin position="319"/>
        <end position="341"/>
    </location>
</feature>
<sequence length="349" mass="40631">MKRYLNKALMYQWFNTAKVPILIGIMIWGFIANEILNDQYYQTMGDISLLDGDGFRGAYLPSYVILGVIFLSIYFIVLGVNKRNMNMFLLSGPYTKKQIRSNELICFLITLVLFIITYIYIAITFYIRHSESFTIINGYSTIILIESIKIFLLGIIGILFILIVDSLFSNASVIALSMGFMFFSFLLILHKIDWIFRVFRNVLDVDKYINNINYIKNKFLIFNEDYSRINVRLKNFFIYCIILLVIIAIMLIVLRILQRKCGFETNNRLFSSKWSQNVISIYSAIIISMFADLIVLSDFQNHILYNSNRFNASLPLKDISILLLSDISFITIASIISYKIIKRIIKKIT</sequence>
<keyword evidence="1" id="KW-1133">Transmembrane helix</keyword>
<feature type="transmembrane region" description="Helical" evidence="1">
    <location>
        <begin position="139"/>
        <end position="164"/>
    </location>
</feature>
<evidence type="ECO:0000256" key="1">
    <source>
        <dbReference type="SAM" id="Phobius"/>
    </source>
</evidence>
<dbReference type="RefSeq" id="WP_090088070.1">
    <property type="nucleotide sequence ID" value="NZ_FOMG01000001.1"/>
</dbReference>
<evidence type="ECO:0008006" key="4">
    <source>
        <dbReference type="Google" id="ProtNLM"/>
    </source>
</evidence>
<evidence type="ECO:0000313" key="3">
    <source>
        <dbReference type="Proteomes" id="UP000199263"/>
    </source>
</evidence>
<dbReference type="OrthoDB" id="1903883at2"/>
<keyword evidence="1" id="KW-0812">Transmembrane</keyword>
<feature type="transmembrane region" description="Helical" evidence="1">
    <location>
        <begin position="12"/>
        <end position="31"/>
    </location>
</feature>
<keyword evidence="1" id="KW-0472">Membrane</keyword>
<dbReference type="AlphaFoldDB" id="A0A1I1HK49"/>
<keyword evidence="3" id="KW-1185">Reference proteome</keyword>
<feature type="transmembrane region" description="Helical" evidence="1">
    <location>
        <begin position="236"/>
        <end position="257"/>
    </location>
</feature>
<feature type="transmembrane region" description="Helical" evidence="1">
    <location>
        <begin position="104"/>
        <end position="127"/>
    </location>
</feature>
<gene>
    <name evidence="2" type="ORF">SAMN05421842_101281</name>
</gene>